<evidence type="ECO:0000256" key="9">
    <source>
        <dbReference type="ARBA" id="ARBA00022968"/>
    </source>
</evidence>
<dbReference type="InterPro" id="IPR020904">
    <property type="entry name" value="Sc_DH/Rdtase_CS"/>
</dbReference>
<keyword evidence="11" id="KW-0560">Oxidoreductase</keyword>
<dbReference type="InterPro" id="IPR039477">
    <property type="entry name" value="ILEI/PANDER_dom"/>
</dbReference>
<dbReference type="PROSITE" id="PS52031">
    <property type="entry name" value="GG_LECTIN"/>
    <property type="match status" value="1"/>
</dbReference>
<dbReference type="Pfam" id="PF03071">
    <property type="entry name" value="GNT-I"/>
    <property type="match status" value="1"/>
</dbReference>
<dbReference type="PANTHER" id="PTHR43313">
    <property type="entry name" value="SHORT-CHAIN DEHYDROGENASE/REDUCTASE FAMILY 9C"/>
    <property type="match status" value="1"/>
</dbReference>
<evidence type="ECO:0000259" key="15">
    <source>
        <dbReference type="Pfam" id="PF15711"/>
    </source>
</evidence>
<dbReference type="Proteomes" id="UP000678499">
    <property type="component" value="Unassembled WGS sequence"/>
</dbReference>
<comment type="similarity">
    <text evidence="4">Belongs to the glycosyltransferase 13 family.</text>
</comment>
<evidence type="ECO:0000256" key="13">
    <source>
        <dbReference type="ARBA" id="ARBA00023136"/>
    </source>
</evidence>
<dbReference type="Pfam" id="PF15711">
    <property type="entry name" value="ILEI"/>
    <property type="match status" value="1"/>
</dbReference>
<dbReference type="GO" id="GO:0000139">
    <property type="term" value="C:Golgi membrane"/>
    <property type="evidence" value="ECO:0007669"/>
    <property type="project" value="UniProtKB-SubCell"/>
</dbReference>
<dbReference type="InterPro" id="IPR002347">
    <property type="entry name" value="SDR_fam"/>
</dbReference>
<evidence type="ECO:0000256" key="1">
    <source>
        <dbReference type="ARBA" id="ARBA00001936"/>
    </source>
</evidence>
<comment type="pathway">
    <text evidence="3">Protein modification; protein glycosylation.</text>
</comment>
<keyword evidence="8" id="KW-0479">Metal-binding</keyword>
<dbReference type="GO" id="GO:0008202">
    <property type="term" value="P:steroid metabolic process"/>
    <property type="evidence" value="ECO:0007669"/>
    <property type="project" value="TreeGrafter"/>
</dbReference>
<dbReference type="Pfam" id="PF00106">
    <property type="entry name" value="adh_short"/>
    <property type="match status" value="1"/>
</dbReference>
<comment type="subcellular location">
    <subcellularLocation>
        <location evidence="2">Golgi apparatus membrane</location>
        <topology evidence="2">Single-pass type II membrane protein</topology>
    </subcellularLocation>
</comment>
<dbReference type="PANTHER" id="PTHR43313:SF36">
    <property type="entry name" value="D-BETA-HYDROXYBUTYRATE DEHYDROGENASE, MITOCHONDRIAL"/>
    <property type="match status" value="1"/>
</dbReference>
<evidence type="ECO:0000256" key="3">
    <source>
        <dbReference type="ARBA" id="ARBA00004922"/>
    </source>
</evidence>
<dbReference type="OrthoDB" id="2102561at2759"/>
<evidence type="ECO:0000313" key="17">
    <source>
        <dbReference type="Proteomes" id="UP000678499"/>
    </source>
</evidence>
<organism evidence="16">
    <name type="scientific">Notodromas monacha</name>
    <dbReference type="NCBI Taxonomy" id="399045"/>
    <lineage>
        <taxon>Eukaryota</taxon>
        <taxon>Metazoa</taxon>
        <taxon>Ecdysozoa</taxon>
        <taxon>Arthropoda</taxon>
        <taxon>Crustacea</taxon>
        <taxon>Oligostraca</taxon>
        <taxon>Ostracoda</taxon>
        <taxon>Podocopa</taxon>
        <taxon>Podocopida</taxon>
        <taxon>Cypridocopina</taxon>
        <taxon>Cypridoidea</taxon>
        <taxon>Cyprididae</taxon>
        <taxon>Notodromas</taxon>
    </lineage>
</organism>
<accession>A0A7R9G8C0</accession>
<evidence type="ECO:0000256" key="6">
    <source>
        <dbReference type="ARBA" id="ARBA00022679"/>
    </source>
</evidence>
<dbReference type="Gene3D" id="3.90.550.10">
    <property type="entry name" value="Spore Coat Polysaccharide Biosynthesis Protein SpsA, Chain A"/>
    <property type="match status" value="1"/>
</dbReference>
<keyword evidence="13" id="KW-0472">Membrane</keyword>
<evidence type="ECO:0000256" key="4">
    <source>
        <dbReference type="ARBA" id="ARBA00006492"/>
    </source>
</evidence>
<keyword evidence="5" id="KW-0328">Glycosyltransferase</keyword>
<sequence length="993" mass="109732">MTNWIVNRFLRVFASLNIRVPQAGKAVLITGCDSGFGLALAKYLNGNGCCVFAGCLLKEKKGDGARELAALKRPNLHVLQLDVADDKQVSNCLQEIEAISNDTKNELWGIVNNAGIGTFGEVEWVPVEVYQRLMDINVWGTIRVTKASLPLIRKSQGRVVNIGSMLGRMGYPLRSPYCITKFAVEAFSDSLRYEMKPWKVGVSVIEPGNYIAGTSIFSPESVKSAADVMWKQMPERVRQDYSRKYFDGRVEMMMKYITGGDTNVQPVLDAVEDALFSKRPRPRYVPASFYYASRVFWATHLPESKYGLWERCERFIRGNSFRGRMGRVRNFARALCVLNAIASCVLIVYCALQSSLSYYGARLRSSIGLETPVAVDPNDFIHIVASTENLPLTTPLSQQLREEPTIGSVIPNCGVKQVCPEGYKGIRVSTHGKQKGKLSVCLAGVTHLEDGVNGAGRGINVVVTDASLRVTAVRNFDTYESVAASAELEKFLKLVADGSLAIFITFDEPSRHLTRAAQTAIADNFGSSQIHNLGFRSHWYLIGRKGMDGISPYEKIGVGDGKNWGGPLDERFCLSHDSRCIPGLPISADPVLHEQRLLNEFCAKHSGYESLCNVTIRRDPLLSLPLKPPKRGEVAAFKALRASPALSCPIVVIARGDGVKLADTLKTLVFQIGLRSENVIVLVPRKEKQPFTEIAGIFGFLAVPGMAAELWEAYEEAFEVAWNLHPEAEVGVFLEEGSLLSPAFLSFMIENAEVLLRDDSLLAVSSFNPIGFEGLAGDGNASYRVETFPGLGFMLKREIYMGEMKGKMHICCRKRPEEGWLGDERIDREVLIPADSRILVTPTTTSERDTKFYSVPRSVHLLANEPNLKKSVNLTRLAYEKEMKQRVESASIRIHVASAADLNQVRSFASTQHTKNTVKHETTVPTVVVISFAQTGSHDFSLLTAVCSVFGLVDSAFLQALHRGALRFSFGSSYEVFILGTASDYYKYLGLKT</sequence>
<dbReference type="InterPro" id="IPR004139">
    <property type="entry name" value="Glyco_trans_13"/>
</dbReference>
<dbReference type="EMBL" id="OA882115">
    <property type="protein sequence ID" value="CAD7272967.1"/>
    <property type="molecule type" value="Genomic_DNA"/>
</dbReference>
<dbReference type="GO" id="GO:0046872">
    <property type="term" value="F:metal ion binding"/>
    <property type="evidence" value="ECO:0007669"/>
    <property type="project" value="UniProtKB-KW"/>
</dbReference>
<dbReference type="PRINTS" id="PR00080">
    <property type="entry name" value="SDRFAMILY"/>
</dbReference>
<keyword evidence="6" id="KW-0808">Transferase</keyword>
<evidence type="ECO:0000256" key="2">
    <source>
        <dbReference type="ARBA" id="ARBA00004323"/>
    </source>
</evidence>
<evidence type="ECO:0000256" key="14">
    <source>
        <dbReference type="ARBA" id="ARBA00023211"/>
    </source>
</evidence>
<dbReference type="PRINTS" id="PR00081">
    <property type="entry name" value="GDHRDH"/>
</dbReference>
<evidence type="ECO:0000256" key="8">
    <source>
        <dbReference type="ARBA" id="ARBA00022723"/>
    </source>
</evidence>
<dbReference type="SUPFAM" id="SSF51735">
    <property type="entry name" value="NAD(P)-binding Rossmann-fold domains"/>
    <property type="match status" value="1"/>
</dbReference>
<dbReference type="PROSITE" id="PS00061">
    <property type="entry name" value="ADH_SHORT"/>
    <property type="match status" value="1"/>
</dbReference>
<gene>
    <name evidence="16" type="ORF">NMOB1V02_LOCUS877</name>
</gene>
<reference evidence="16" key="1">
    <citation type="submission" date="2020-11" db="EMBL/GenBank/DDBJ databases">
        <authorList>
            <person name="Tran Van P."/>
        </authorList>
    </citation>
    <scope>NUCLEOTIDE SEQUENCE</scope>
</reference>
<evidence type="ECO:0000256" key="5">
    <source>
        <dbReference type="ARBA" id="ARBA00022676"/>
    </source>
</evidence>
<keyword evidence="12" id="KW-0333">Golgi apparatus</keyword>
<feature type="domain" description="ILEI/PANDER" evidence="15">
    <location>
        <begin position="457"/>
        <end position="546"/>
    </location>
</feature>
<keyword evidence="7" id="KW-0812">Transmembrane</keyword>
<keyword evidence="9" id="KW-0735">Signal-anchor</keyword>
<evidence type="ECO:0000256" key="7">
    <source>
        <dbReference type="ARBA" id="ARBA00022692"/>
    </source>
</evidence>
<evidence type="ECO:0000256" key="10">
    <source>
        <dbReference type="ARBA" id="ARBA00022989"/>
    </source>
</evidence>
<dbReference type="InterPro" id="IPR036291">
    <property type="entry name" value="NAD(P)-bd_dom_sf"/>
</dbReference>
<evidence type="ECO:0000256" key="12">
    <source>
        <dbReference type="ARBA" id="ARBA00023034"/>
    </source>
</evidence>
<dbReference type="GO" id="GO:0016491">
    <property type="term" value="F:oxidoreductase activity"/>
    <property type="evidence" value="ECO:0007669"/>
    <property type="project" value="UniProtKB-KW"/>
</dbReference>
<proteinExistence type="inferred from homology"/>
<dbReference type="InterPro" id="IPR029044">
    <property type="entry name" value="Nucleotide-diphossugar_trans"/>
</dbReference>
<name>A0A7R9G8C0_9CRUS</name>
<protein>
    <recommendedName>
        <fullName evidence="15">ILEI/PANDER domain-containing protein</fullName>
    </recommendedName>
</protein>
<comment type="cofactor">
    <cofactor evidence="1">
        <name>Mn(2+)</name>
        <dbReference type="ChEBI" id="CHEBI:29035"/>
    </cofactor>
</comment>
<dbReference type="EMBL" id="CAJPEX010000078">
    <property type="protein sequence ID" value="CAG0913119.1"/>
    <property type="molecule type" value="Genomic_DNA"/>
</dbReference>
<evidence type="ECO:0000313" key="16">
    <source>
        <dbReference type="EMBL" id="CAD7272967.1"/>
    </source>
</evidence>
<keyword evidence="17" id="KW-1185">Reference proteome</keyword>
<dbReference type="GO" id="GO:0008375">
    <property type="term" value="F:acetylglucosaminyltransferase activity"/>
    <property type="evidence" value="ECO:0007669"/>
    <property type="project" value="InterPro"/>
</dbReference>
<evidence type="ECO:0000256" key="11">
    <source>
        <dbReference type="ARBA" id="ARBA00023002"/>
    </source>
</evidence>
<keyword evidence="14" id="KW-0464">Manganese</keyword>
<dbReference type="UniPathway" id="UPA00378"/>
<dbReference type="Gene3D" id="3.40.50.720">
    <property type="entry name" value="NAD(P)-binding Rossmann-like Domain"/>
    <property type="match status" value="1"/>
</dbReference>
<keyword evidence="10" id="KW-1133">Transmembrane helix</keyword>
<dbReference type="AlphaFoldDB" id="A0A7R9G8C0"/>